<keyword evidence="3 7" id="KW-0812">Transmembrane</keyword>
<dbReference type="Proteomes" id="UP000265618">
    <property type="component" value="Unassembled WGS sequence"/>
</dbReference>
<dbReference type="GO" id="GO:0022857">
    <property type="term" value="F:transmembrane transporter activity"/>
    <property type="evidence" value="ECO:0007669"/>
    <property type="project" value="InterPro"/>
</dbReference>
<dbReference type="EMBL" id="BDIP01002602">
    <property type="protein sequence ID" value="GIQ86542.1"/>
    <property type="molecule type" value="Genomic_DNA"/>
</dbReference>
<dbReference type="OrthoDB" id="440755at2759"/>
<dbReference type="Gene3D" id="1.20.1250.20">
    <property type="entry name" value="MFS general substrate transporter like domains"/>
    <property type="match status" value="1"/>
</dbReference>
<feature type="transmembrane region" description="Helical" evidence="7">
    <location>
        <begin position="264"/>
        <end position="286"/>
    </location>
</feature>
<dbReference type="GO" id="GO:0016020">
    <property type="term" value="C:membrane"/>
    <property type="evidence" value="ECO:0007669"/>
    <property type="project" value="UniProtKB-SubCell"/>
</dbReference>
<keyword evidence="2" id="KW-0813">Transport</keyword>
<dbReference type="AlphaFoldDB" id="A0A9K3D1N2"/>
<evidence type="ECO:0000256" key="2">
    <source>
        <dbReference type="ARBA" id="ARBA00022448"/>
    </source>
</evidence>
<sequence>MDPAPAVLSGAEAASPQPVSGAAKNKKEPMKLGTKFGPVKVAALCCWPVLVQTIDQSVFNVSTFSIQSQTGLQLGYVQWFLVIVYLICASFTVLGGKLGDRYGANKIVMIGLYLTLGAQICAYLVPAGIPEGETHMSTRSFAVMLFFRGIFALGLALSTSNSTAMLRHLSHRQHITVVFVYFTVATALPMVLFPTIGGWLAESALGWKALYLASLPFNIIALFLYATKIPPLPSSAGTSFDVLGSALTIVCMFLPIYGVSALSIGQPVSVLLLCIVGMFCILPLLLKVEARATDPVIPVEVIKQPRIGGSLVSFMLGWLGMNSGIYMVPYAMQ</sequence>
<dbReference type="InterPro" id="IPR020846">
    <property type="entry name" value="MFS_dom"/>
</dbReference>
<comment type="subcellular location">
    <subcellularLocation>
        <location evidence="1">Membrane</location>
        <topology evidence="1">Multi-pass membrane protein</topology>
    </subcellularLocation>
</comment>
<evidence type="ECO:0000256" key="5">
    <source>
        <dbReference type="ARBA" id="ARBA00023136"/>
    </source>
</evidence>
<protein>
    <submittedName>
        <fullName evidence="9">Major facilitator superfamily protein</fullName>
    </submittedName>
</protein>
<feature type="transmembrane region" description="Helical" evidence="7">
    <location>
        <begin position="238"/>
        <end position="258"/>
    </location>
</feature>
<evidence type="ECO:0000313" key="9">
    <source>
        <dbReference type="EMBL" id="GIQ86542.1"/>
    </source>
</evidence>
<feature type="transmembrane region" description="Helical" evidence="7">
    <location>
        <begin position="141"/>
        <end position="157"/>
    </location>
</feature>
<feature type="transmembrane region" description="Helical" evidence="7">
    <location>
        <begin position="178"/>
        <end position="201"/>
    </location>
</feature>
<dbReference type="InterPro" id="IPR011701">
    <property type="entry name" value="MFS"/>
</dbReference>
<gene>
    <name evidence="9" type="ORF">KIPB_008417</name>
</gene>
<feature type="transmembrane region" description="Helical" evidence="7">
    <location>
        <begin position="107"/>
        <end position="129"/>
    </location>
</feature>
<evidence type="ECO:0000256" key="1">
    <source>
        <dbReference type="ARBA" id="ARBA00004141"/>
    </source>
</evidence>
<dbReference type="PANTHER" id="PTHR42718:SF9">
    <property type="entry name" value="MAJOR FACILITATOR SUPERFAMILY MULTIDRUG TRANSPORTER MFSC"/>
    <property type="match status" value="1"/>
</dbReference>
<keyword evidence="4 7" id="KW-1133">Transmembrane helix</keyword>
<feature type="transmembrane region" description="Helical" evidence="7">
    <location>
        <begin position="76"/>
        <end position="95"/>
    </location>
</feature>
<dbReference type="PANTHER" id="PTHR42718">
    <property type="entry name" value="MAJOR FACILITATOR SUPERFAMILY MULTIDRUG TRANSPORTER MFSC"/>
    <property type="match status" value="1"/>
</dbReference>
<keyword evidence="10" id="KW-1185">Reference proteome</keyword>
<keyword evidence="5 7" id="KW-0472">Membrane</keyword>
<evidence type="ECO:0000256" key="4">
    <source>
        <dbReference type="ARBA" id="ARBA00022989"/>
    </source>
</evidence>
<evidence type="ECO:0000313" key="10">
    <source>
        <dbReference type="Proteomes" id="UP000265618"/>
    </source>
</evidence>
<reference evidence="9 10" key="1">
    <citation type="journal article" date="2018" name="PLoS ONE">
        <title>The draft genome of Kipferlia bialata reveals reductive genome evolution in fornicate parasites.</title>
        <authorList>
            <person name="Tanifuji G."/>
            <person name="Takabayashi S."/>
            <person name="Kume K."/>
            <person name="Takagi M."/>
            <person name="Nakayama T."/>
            <person name="Kamikawa R."/>
            <person name="Inagaki Y."/>
            <person name="Hashimoto T."/>
        </authorList>
    </citation>
    <scope>NUCLEOTIDE SEQUENCE [LARGE SCALE GENOMIC DNA]</scope>
    <source>
        <strain evidence="9">NY0173</strain>
    </source>
</reference>
<proteinExistence type="predicted"/>
<comment type="caution">
    <text evidence="9">The sequence shown here is derived from an EMBL/GenBank/DDBJ whole genome shotgun (WGS) entry which is preliminary data.</text>
</comment>
<evidence type="ECO:0000256" key="7">
    <source>
        <dbReference type="SAM" id="Phobius"/>
    </source>
</evidence>
<name>A0A9K3D1N2_9EUKA</name>
<feature type="non-terminal residue" evidence="9">
    <location>
        <position position="1"/>
    </location>
</feature>
<dbReference type="SUPFAM" id="SSF103473">
    <property type="entry name" value="MFS general substrate transporter"/>
    <property type="match status" value="1"/>
</dbReference>
<evidence type="ECO:0000256" key="6">
    <source>
        <dbReference type="SAM" id="MobiDB-lite"/>
    </source>
</evidence>
<accession>A0A9K3D1N2</accession>
<feature type="region of interest" description="Disordered" evidence="6">
    <location>
        <begin position="1"/>
        <end position="26"/>
    </location>
</feature>
<evidence type="ECO:0000259" key="8">
    <source>
        <dbReference type="PROSITE" id="PS50850"/>
    </source>
</evidence>
<feature type="domain" description="Major facilitator superfamily (MFS) profile" evidence="8">
    <location>
        <begin position="41"/>
        <end position="333"/>
    </location>
</feature>
<evidence type="ECO:0000256" key="3">
    <source>
        <dbReference type="ARBA" id="ARBA00022692"/>
    </source>
</evidence>
<feature type="transmembrane region" description="Helical" evidence="7">
    <location>
        <begin position="207"/>
        <end position="226"/>
    </location>
</feature>
<dbReference type="PROSITE" id="PS50850">
    <property type="entry name" value="MFS"/>
    <property type="match status" value="1"/>
</dbReference>
<organism evidence="9 10">
    <name type="scientific">Kipferlia bialata</name>
    <dbReference type="NCBI Taxonomy" id="797122"/>
    <lineage>
        <taxon>Eukaryota</taxon>
        <taxon>Metamonada</taxon>
        <taxon>Carpediemonas-like organisms</taxon>
        <taxon>Kipferlia</taxon>
    </lineage>
</organism>
<dbReference type="InterPro" id="IPR036259">
    <property type="entry name" value="MFS_trans_sf"/>
</dbReference>
<feature type="transmembrane region" description="Helical" evidence="7">
    <location>
        <begin position="307"/>
        <end position="328"/>
    </location>
</feature>
<dbReference type="Pfam" id="PF07690">
    <property type="entry name" value="MFS_1"/>
    <property type="match status" value="1"/>
</dbReference>